<organism evidence="1 2">
    <name type="scientific">Peronosclerospora sorghi</name>
    <dbReference type="NCBI Taxonomy" id="230839"/>
    <lineage>
        <taxon>Eukaryota</taxon>
        <taxon>Sar</taxon>
        <taxon>Stramenopiles</taxon>
        <taxon>Oomycota</taxon>
        <taxon>Peronosporomycetes</taxon>
        <taxon>Peronosporales</taxon>
        <taxon>Peronosporaceae</taxon>
        <taxon>Peronosclerospora</taxon>
    </lineage>
</organism>
<reference evidence="1 2" key="1">
    <citation type="journal article" date="2022" name="bioRxiv">
        <title>The genome of the oomycete Peronosclerospora sorghi, a cosmopolitan pathogen of maize and sorghum, is inflated with dispersed pseudogenes.</title>
        <authorList>
            <person name="Fletcher K."/>
            <person name="Martin F."/>
            <person name="Isakeit T."/>
            <person name="Cavanaugh K."/>
            <person name="Magill C."/>
            <person name="Michelmore R."/>
        </authorList>
    </citation>
    <scope>NUCLEOTIDE SEQUENCE [LARGE SCALE GENOMIC DNA]</scope>
    <source>
        <strain evidence="1">P6</strain>
    </source>
</reference>
<evidence type="ECO:0000313" key="2">
    <source>
        <dbReference type="Proteomes" id="UP001163321"/>
    </source>
</evidence>
<evidence type="ECO:0000313" key="1">
    <source>
        <dbReference type="EMBL" id="KAI9919316.1"/>
    </source>
</evidence>
<sequence>MTPNDALRVMAKATRRREHSEKNEAMCIEGARLEARGVRQLEAMSTLDFSTRLEQEECPSRCIPIRALLLAVKNAELEKKGESIEGLDWVALHQEHKQAGKRLARLSTVVKQAADVHQNAKDQTRQSSCRRSDWRWCWRQTETRGRGRFQSCTARKTYDYACR</sequence>
<proteinExistence type="predicted"/>
<gene>
    <name evidence="1" type="ORF">PsorP6_017679</name>
</gene>
<dbReference type="EMBL" id="CM047590">
    <property type="protein sequence ID" value="KAI9919316.1"/>
    <property type="molecule type" value="Genomic_DNA"/>
</dbReference>
<name>A0ACC0WLY6_9STRA</name>
<accession>A0ACC0WLY6</accession>
<comment type="caution">
    <text evidence="1">The sequence shown here is derived from an EMBL/GenBank/DDBJ whole genome shotgun (WGS) entry which is preliminary data.</text>
</comment>
<keyword evidence="2" id="KW-1185">Reference proteome</keyword>
<protein>
    <submittedName>
        <fullName evidence="1">Uncharacterized protein</fullName>
    </submittedName>
</protein>
<dbReference type="Proteomes" id="UP001163321">
    <property type="component" value="Chromosome 11"/>
</dbReference>